<dbReference type="EnsemblMetazoa" id="PHUM354870-RA">
    <property type="protein sequence ID" value="PHUM354870-PA"/>
    <property type="gene ID" value="PHUM354870"/>
</dbReference>
<keyword evidence="4 6" id="KW-0378">Hydrolase</keyword>
<dbReference type="GO" id="GO:0005739">
    <property type="term" value="C:mitochondrion"/>
    <property type="evidence" value="ECO:0007669"/>
    <property type="project" value="GOC"/>
</dbReference>
<keyword evidence="5 6" id="KW-0482">Metalloprotease</keyword>
<dbReference type="RefSeq" id="XP_002427944.1">
    <property type="nucleotide sequence ID" value="XM_002427899.1"/>
</dbReference>
<dbReference type="Pfam" id="PF09768">
    <property type="entry name" value="Peptidase_M76"/>
    <property type="match status" value="1"/>
</dbReference>
<dbReference type="HOGENOM" id="CLU_079125_1_0_1"/>
<dbReference type="GO" id="GO:0034982">
    <property type="term" value="P:mitochondrial protein processing"/>
    <property type="evidence" value="ECO:0007669"/>
    <property type="project" value="TreeGrafter"/>
</dbReference>
<keyword evidence="3 6" id="KW-0479">Metal-binding</keyword>
<protein>
    <recommendedName>
        <fullName evidence="6">Mitochondrial inner membrane protease ATP23</fullName>
        <ecNumber evidence="6">3.4.24.-</ecNumber>
    </recommendedName>
</protein>
<dbReference type="OMA" id="EAHQNCV"/>
<evidence type="ECO:0000256" key="2">
    <source>
        <dbReference type="ARBA" id="ARBA00022670"/>
    </source>
</evidence>
<name>E0VPA0_PEDHC</name>
<dbReference type="InterPro" id="IPR019165">
    <property type="entry name" value="Peptidase_M76_ATP23"/>
</dbReference>
<dbReference type="GO" id="GO:0046872">
    <property type="term" value="F:metal ion binding"/>
    <property type="evidence" value="ECO:0007669"/>
    <property type="project" value="UniProtKB-KW"/>
</dbReference>
<dbReference type="GeneID" id="8232040"/>
<evidence type="ECO:0000256" key="1">
    <source>
        <dbReference type="ARBA" id="ARBA00009915"/>
    </source>
</evidence>
<sequence length="247" mass="28454">MSDSSEGSNEKDKDYFRKYGFDMYPSRRSKETNSFWYKLSFDNRYKSHCSKVCEKNVLSAINDNPLIKLLMGALKKAGCPVNLRRHIVCEECSTLVTGGYDQEFNQIVLCQNTMKGRRMPEVTLVHELIHMYDHCTKEMDLKNLEHLACTEIRAANIAHCSFLSSFFLGGSSLFSIKDTHQYCVKKKAAQSLMLSRNLDFDVALMIVLRVFDKCYNDLEPVGRRIRRNSMDPEMAYNEAISLGFCDK</sequence>
<dbReference type="EC" id="3.4.24.-" evidence="6"/>
<dbReference type="PANTHER" id="PTHR21711:SF0">
    <property type="entry name" value="MITOCHONDRIAL INNER MEMBRANE PROTEASE ATP23 HOMOLOG"/>
    <property type="match status" value="1"/>
</dbReference>
<evidence type="ECO:0000256" key="6">
    <source>
        <dbReference type="RuleBase" id="RU364057"/>
    </source>
</evidence>
<dbReference type="AlphaFoldDB" id="E0VPA0"/>
<dbReference type="OrthoDB" id="285308at2759"/>
<dbReference type="CTD" id="8232040"/>
<dbReference type="PANTHER" id="PTHR21711">
    <property type="entry name" value="MITOCHONDRIAL INNER MEMBRANE PROTEASE"/>
    <property type="match status" value="1"/>
</dbReference>
<dbReference type="EMBL" id="DS235361">
    <property type="protein sequence ID" value="EEB15206.1"/>
    <property type="molecule type" value="Genomic_DNA"/>
</dbReference>
<evidence type="ECO:0000313" key="7">
    <source>
        <dbReference type="EMBL" id="EEB15206.1"/>
    </source>
</evidence>
<evidence type="ECO:0000313" key="9">
    <source>
        <dbReference type="Proteomes" id="UP000009046"/>
    </source>
</evidence>
<reference evidence="8" key="3">
    <citation type="submission" date="2020-05" db="UniProtKB">
        <authorList>
            <consortium name="EnsemblMetazoa"/>
        </authorList>
    </citation>
    <scope>IDENTIFICATION</scope>
    <source>
        <strain evidence="8">USDA</strain>
    </source>
</reference>
<reference evidence="7" key="2">
    <citation type="submission" date="2007-04" db="EMBL/GenBank/DDBJ databases">
        <title>The genome of the human body louse.</title>
        <authorList>
            <consortium name="The Human Body Louse Genome Consortium"/>
            <person name="Kirkness E."/>
            <person name="Walenz B."/>
            <person name="Hass B."/>
            <person name="Bruggner R."/>
            <person name="Strausberg R."/>
        </authorList>
    </citation>
    <scope>NUCLEOTIDE SEQUENCE</scope>
    <source>
        <strain evidence="7">USDA</strain>
    </source>
</reference>
<dbReference type="Proteomes" id="UP000009046">
    <property type="component" value="Unassembled WGS sequence"/>
</dbReference>
<dbReference type="GO" id="GO:0004222">
    <property type="term" value="F:metalloendopeptidase activity"/>
    <property type="evidence" value="ECO:0007669"/>
    <property type="project" value="InterPro"/>
</dbReference>
<dbReference type="FunCoup" id="E0VPA0">
    <property type="interactions" value="1130"/>
</dbReference>
<evidence type="ECO:0000256" key="3">
    <source>
        <dbReference type="ARBA" id="ARBA00022723"/>
    </source>
</evidence>
<dbReference type="VEuPathDB" id="VectorBase:PHUM354870"/>
<evidence type="ECO:0000313" key="8">
    <source>
        <dbReference type="EnsemblMetazoa" id="PHUM354870-PA"/>
    </source>
</evidence>
<keyword evidence="2 6" id="KW-0645">Protease</keyword>
<accession>E0VPA0</accession>
<evidence type="ECO:0000256" key="4">
    <source>
        <dbReference type="ARBA" id="ARBA00022801"/>
    </source>
</evidence>
<dbReference type="EMBL" id="AAZO01004125">
    <property type="status" value="NOT_ANNOTATED_CDS"/>
    <property type="molecule type" value="Genomic_DNA"/>
</dbReference>
<dbReference type="STRING" id="121224.E0VPA0"/>
<keyword evidence="9" id="KW-1185">Reference proteome</keyword>
<gene>
    <name evidence="8" type="primary">8232040</name>
    <name evidence="7" type="ORF">Phum_PHUM354870</name>
</gene>
<dbReference type="KEGG" id="phu:Phum_PHUM354870"/>
<proteinExistence type="inferred from homology"/>
<dbReference type="InParanoid" id="E0VPA0"/>
<reference evidence="7" key="1">
    <citation type="submission" date="2007-04" db="EMBL/GenBank/DDBJ databases">
        <title>Annotation of Pediculus humanus corporis strain USDA.</title>
        <authorList>
            <person name="Kirkness E."/>
            <person name="Hannick L."/>
            <person name="Hass B."/>
            <person name="Bruggner R."/>
            <person name="Lawson D."/>
            <person name="Bidwell S."/>
            <person name="Joardar V."/>
            <person name="Caler E."/>
            <person name="Walenz B."/>
            <person name="Inman J."/>
            <person name="Schobel S."/>
            <person name="Galinsky K."/>
            <person name="Amedeo P."/>
            <person name="Strausberg R."/>
        </authorList>
    </citation>
    <scope>NUCLEOTIDE SEQUENCE</scope>
    <source>
        <strain evidence="7">USDA</strain>
    </source>
</reference>
<dbReference type="GO" id="GO:0033615">
    <property type="term" value="P:mitochondrial proton-transporting ATP synthase complex assembly"/>
    <property type="evidence" value="ECO:0007669"/>
    <property type="project" value="TreeGrafter"/>
</dbReference>
<dbReference type="eggNOG" id="KOG3314">
    <property type="taxonomic scope" value="Eukaryota"/>
</dbReference>
<organism>
    <name type="scientific">Pediculus humanus subsp. corporis</name>
    <name type="common">Body louse</name>
    <dbReference type="NCBI Taxonomy" id="121224"/>
    <lineage>
        <taxon>Eukaryota</taxon>
        <taxon>Metazoa</taxon>
        <taxon>Ecdysozoa</taxon>
        <taxon>Arthropoda</taxon>
        <taxon>Hexapoda</taxon>
        <taxon>Insecta</taxon>
        <taxon>Pterygota</taxon>
        <taxon>Neoptera</taxon>
        <taxon>Paraneoptera</taxon>
        <taxon>Psocodea</taxon>
        <taxon>Troctomorpha</taxon>
        <taxon>Phthiraptera</taxon>
        <taxon>Anoplura</taxon>
        <taxon>Pediculidae</taxon>
        <taxon>Pediculus</taxon>
    </lineage>
</organism>
<evidence type="ECO:0000256" key="5">
    <source>
        <dbReference type="ARBA" id="ARBA00023049"/>
    </source>
</evidence>
<comment type="similarity">
    <text evidence="1 6">Belongs to the peptidase M76 family.</text>
</comment>